<evidence type="ECO:0000256" key="1">
    <source>
        <dbReference type="SAM" id="SignalP"/>
    </source>
</evidence>
<dbReference type="EMBL" id="CAXITT010000400">
    <property type="protein sequence ID" value="CAL1540787.1"/>
    <property type="molecule type" value="Genomic_DNA"/>
</dbReference>
<evidence type="ECO:0000313" key="2">
    <source>
        <dbReference type="EMBL" id="CAL1540787.1"/>
    </source>
</evidence>
<keyword evidence="1" id="KW-0732">Signal</keyword>
<organism evidence="2 3">
    <name type="scientific">Lymnaea stagnalis</name>
    <name type="common">Great pond snail</name>
    <name type="synonym">Helix stagnalis</name>
    <dbReference type="NCBI Taxonomy" id="6523"/>
    <lineage>
        <taxon>Eukaryota</taxon>
        <taxon>Metazoa</taxon>
        <taxon>Spiralia</taxon>
        <taxon>Lophotrochozoa</taxon>
        <taxon>Mollusca</taxon>
        <taxon>Gastropoda</taxon>
        <taxon>Heterobranchia</taxon>
        <taxon>Euthyneura</taxon>
        <taxon>Panpulmonata</taxon>
        <taxon>Hygrophila</taxon>
        <taxon>Lymnaeoidea</taxon>
        <taxon>Lymnaeidae</taxon>
        <taxon>Lymnaea</taxon>
    </lineage>
</organism>
<accession>A0AAV2I7L4</accession>
<feature type="chain" id="PRO_5043573116" evidence="1">
    <location>
        <begin position="23"/>
        <end position="226"/>
    </location>
</feature>
<gene>
    <name evidence="2" type="ORF">GSLYS_00014436001</name>
</gene>
<name>A0AAV2I7L4_LYMST</name>
<protein>
    <submittedName>
        <fullName evidence="2">Uncharacterized protein</fullName>
    </submittedName>
</protein>
<feature type="non-terminal residue" evidence="2">
    <location>
        <position position="226"/>
    </location>
</feature>
<reference evidence="2 3" key="1">
    <citation type="submission" date="2024-04" db="EMBL/GenBank/DDBJ databases">
        <authorList>
            <consortium name="Genoscope - CEA"/>
            <person name="William W."/>
        </authorList>
    </citation>
    <scope>NUCLEOTIDE SEQUENCE [LARGE SCALE GENOMIC DNA]</scope>
</reference>
<comment type="caution">
    <text evidence="2">The sequence shown here is derived from an EMBL/GenBank/DDBJ whole genome shotgun (WGS) entry which is preliminary data.</text>
</comment>
<sequence length="226" mass="24004">MSAMNILAVMSLFLVLDSQIVASLTCFNCDGHGHPFPACLAAPITCHPGEVCSVVYGSGQPVMKCMKELDCSRIVSNSLGACAGGGVKIQHDRCELCCHTSDCVDDVVLHIQQTIDPGLYCPGPCSRFDLSTCTTSGTQCLAGQFCRVTVNDHYVIHGQCLNIHEHQKCIEDQAKHPCLNVDGHGGNCVLDCCQTASCFEQHFGTNTNNAVATGPSCPGTCFTEDG</sequence>
<keyword evidence="3" id="KW-1185">Reference proteome</keyword>
<dbReference type="Proteomes" id="UP001497497">
    <property type="component" value="Unassembled WGS sequence"/>
</dbReference>
<feature type="signal peptide" evidence="1">
    <location>
        <begin position="1"/>
        <end position="22"/>
    </location>
</feature>
<evidence type="ECO:0000313" key="3">
    <source>
        <dbReference type="Proteomes" id="UP001497497"/>
    </source>
</evidence>
<proteinExistence type="predicted"/>
<dbReference type="AlphaFoldDB" id="A0AAV2I7L4"/>